<keyword evidence="3" id="KW-1185">Reference proteome</keyword>
<dbReference type="EMBL" id="FOAZ01000062">
    <property type="protein sequence ID" value="SEM80593.1"/>
    <property type="molecule type" value="Genomic_DNA"/>
</dbReference>
<name>A0A1H8BCM7_STRJI</name>
<protein>
    <submittedName>
        <fullName evidence="2">Uncharacterized protein</fullName>
    </submittedName>
</protein>
<proteinExistence type="predicted"/>
<evidence type="ECO:0000256" key="1">
    <source>
        <dbReference type="SAM" id="MobiDB-lite"/>
    </source>
</evidence>
<accession>A0A1H8BCM7</accession>
<sequence>MTPPGRSASAAATPARTPEQLLLWPAHPLFPGELLAGESVASYAKEGAHGEGDFELVSVEGYAYRVTRRCGWRIARLPNDWSSSTGGYAWIGLDPTLEQVLAWMRRDSGSRELAVQRWRRWGHLVRDDVPFSTETETEELEPGVLRVSRYGVQGIAADYPWGWEIRQDGQLPESPNRRSADRGRLAYAVWCMTRIGFDRVPTSRLRVVRSYWRQDVDCATGGPTHLGSCKRHHPLFLVEVLDEGSCAASTVVLCSRHLGHRLGGSEGYYPPYRELTAIAERLSGRSFVEWQDRLAELTWDMVAPAVDRGLPVPDVAQALLEEALDAGERRAVLAARRAARQRGLSRREQEAAAEQAGAEQRARRRHLVDEARAEEEAEWERIRRETEEAMSASIA</sequence>
<dbReference type="RefSeq" id="WP_042449490.1">
    <property type="nucleotide sequence ID" value="NZ_BBPN01000016.1"/>
</dbReference>
<dbReference type="AlphaFoldDB" id="A0A1H8BCM7"/>
<reference evidence="3" key="1">
    <citation type="submission" date="2016-10" db="EMBL/GenBank/DDBJ databases">
        <authorList>
            <person name="Varghese N."/>
        </authorList>
    </citation>
    <scope>NUCLEOTIDE SEQUENCE [LARGE SCALE GENOMIC DNA]</scope>
    <source>
        <strain evidence="3">DSM 45096 / BCRC 16803 / CGMCC 4.1857 / CIP 109030 / JCM 12277 / KCTC 19219 / NBRC 100920 / 33214</strain>
    </source>
</reference>
<dbReference type="STRING" id="235985.SAMN05414137_1622"/>
<feature type="region of interest" description="Disordered" evidence="1">
    <location>
        <begin position="344"/>
        <end position="395"/>
    </location>
</feature>
<dbReference type="Proteomes" id="UP000183015">
    <property type="component" value="Unassembled WGS sequence"/>
</dbReference>
<gene>
    <name evidence="2" type="ORF">SAMN05414137_1622</name>
</gene>
<organism evidence="2 3">
    <name type="scientific">Streptacidiphilus jiangxiensis</name>
    <dbReference type="NCBI Taxonomy" id="235985"/>
    <lineage>
        <taxon>Bacteria</taxon>
        <taxon>Bacillati</taxon>
        <taxon>Actinomycetota</taxon>
        <taxon>Actinomycetes</taxon>
        <taxon>Kitasatosporales</taxon>
        <taxon>Streptomycetaceae</taxon>
        <taxon>Streptacidiphilus</taxon>
    </lineage>
</organism>
<evidence type="ECO:0000313" key="3">
    <source>
        <dbReference type="Proteomes" id="UP000183015"/>
    </source>
</evidence>
<evidence type="ECO:0000313" key="2">
    <source>
        <dbReference type="EMBL" id="SEM80593.1"/>
    </source>
</evidence>